<proteinExistence type="predicted"/>
<dbReference type="OrthoDB" id="35305at10239"/>
<gene>
    <name evidence="2" type="primary">24</name>
    <name evidence="2" type="ORF">PBI_HAWKEYE_24</name>
</gene>
<protein>
    <submittedName>
        <fullName evidence="2">Uncharacterized protein</fullName>
    </submittedName>
</protein>
<reference evidence="2 3" key="1">
    <citation type="submission" date="2014-01" db="EMBL/GenBank/DDBJ databases">
        <authorList>
            <person name="Schneider V.M."/>
            <person name="Bowman C.A."/>
            <person name="Russell D.A."/>
            <person name="Pope W.H."/>
            <person name="Jacobs-Sera D."/>
            <person name="Hendrix R.W."/>
            <person name="Hatfull G.F."/>
        </authorList>
    </citation>
    <scope>NUCLEOTIDE SEQUENCE [LARGE SCALE GENOMIC DNA]</scope>
</reference>
<name>X2KT04_9CAUD</name>
<dbReference type="GeneID" id="19527204"/>
<feature type="region of interest" description="Disordered" evidence="1">
    <location>
        <begin position="1"/>
        <end position="31"/>
    </location>
</feature>
<organism evidence="2 3">
    <name type="scientific">Mycobacterium phage Hawkeye</name>
    <dbReference type="NCBI Taxonomy" id="1458711"/>
    <lineage>
        <taxon>Viruses</taxon>
        <taxon>Duplodnaviria</taxon>
        <taxon>Heunggongvirae</taxon>
        <taxon>Uroviricota</taxon>
        <taxon>Caudoviricetes</taxon>
        <taxon>Dclasvirinae</taxon>
        <taxon>Hawkeyevirus</taxon>
        <taxon>Hawkeyevirus hawkeye</taxon>
    </lineage>
</organism>
<dbReference type="EMBL" id="KJ194582">
    <property type="protein sequence ID" value="AHN84035.1"/>
    <property type="molecule type" value="Genomic_DNA"/>
</dbReference>
<evidence type="ECO:0000313" key="2">
    <source>
        <dbReference type="EMBL" id="AHN84035.1"/>
    </source>
</evidence>
<accession>X2KT04</accession>
<dbReference type="KEGG" id="vg:19527204"/>
<sequence>MANQITPPPASAGPAGSDSDAAEESKASTKSSKFLKFIGTKKIAPTHRAGSHFLITKTQLVEGGVPADKCFKDKGSGDNKVKVTEIMFGPENDHKVPVEAFYQEAVDRLLKEPDIILVEE</sequence>
<evidence type="ECO:0000313" key="3">
    <source>
        <dbReference type="Proteomes" id="UP000019737"/>
    </source>
</evidence>
<dbReference type="RefSeq" id="YP_009035919.1">
    <property type="nucleotide sequence ID" value="NC_024209.1"/>
</dbReference>
<feature type="compositionally biased region" description="Pro residues" evidence="1">
    <location>
        <begin position="1"/>
        <end position="11"/>
    </location>
</feature>
<evidence type="ECO:0000256" key="1">
    <source>
        <dbReference type="SAM" id="MobiDB-lite"/>
    </source>
</evidence>
<keyword evidence="3" id="KW-1185">Reference proteome</keyword>
<dbReference type="Proteomes" id="UP000019737">
    <property type="component" value="Segment"/>
</dbReference>